<feature type="transmembrane region" description="Helical" evidence="4">
    <location>
        <begin position="95"/>
        <end position="112"/>
    </location>
</feature>
<feature type="transmembrane region" description="Helical" evidence="4">
    <location>
        <begin position="356"/>
        <end position="376"/>
    </location>
</feature>
<feature type="transmembrane region" description="Helical" evidence="4">
    <location>
        <begin position="382"/>
        <end position="402"/>
    </location>
</feature>
<feature type="transmembrane region" description="Helical" evidence="4">
    <location>
        <begin position="151"/>
        <end position="169"/>
    </location>
</feature>
<evidence type="ECO:0000259" key="5">
    <source>
        <dbReference type="PROSITE" id="PS50850"/>
    </source>
</evidence>
<evidence type="ECO:0000313" key="6">
    <source>
        <dbReference type="EMBL" id="RKP46039.1"/>
    </source>
</evidence>
<name>A0A494XD15_9BURK</name>
<gene>
    <name evidence="6" type="ORF">D7S89_18915</name>
</gene>
<feature type="transmembrane region" description="Helical" evidence="4">
    <location>
        <begin position="58"/>
        <end position="83"/>
    </location>
</feature>
<evidence type="ECO:0000256" key="1">
    <source>
        <dbReference type="ARBA" id="ARBA00022692"/>
    </source>
</evidence>
<dbReference type="PANTHER" id="PTHR42910">
    <property type="entry name" value="TRANSPORTER SCO4007-RELATED"/>
    <property type="match status" value="1"/>
</dbReference>
<dbReference type="OrthoDB" id="9815356at2"/>
<accession>A0A494XD15</accession>
<dbReference type="Proteomes" id="UP000280434">
    <property type="component" value="Unassembled WGS sequence"/>
</dbReference>
<dbReference type="RefSeq" id="WP_121279926.1">
    <property type="nucleotide sequence ID" value="NZ_RBZV01000008.1"/>
</dbReference>
<feature type="transmembrane region" description="Helical" evidence="4">
    <location>
        <begin position="118"/>
        <end position="139"/>
    </location>
</feature>
<dbReference type="InterPro" id="IPR020846">
    <property type="entry name" value="MFS_dom"/>
</dbReference>
<proteinExistence type="predicted"/>
<evidence type="ECO:0000313" key="7">
    <source>
        <dbReference type="Proteomes" id="UP000280434"/>
    </source>
</evidence>
<comment type="caution">
    <text evidence="6">The sequence shown here is derived from an EMBL/GenBank/DDBJ whole genome shotgun (WGS) entry which is preliminary data.</text>
</comment>
<reference evidence="6 7" key="1">
    <citation type="submission" date="2018-10" db="EMBL/GenBank/DDBJ databases">
        <title>Paraburkholderia sp. 7MK8-2, isolated from soil.</title>
        <authorList>
            <person name="Gao Z.-H."/>
            <person name="Qiu L.-H."/>
        </authorList>
    </citation>
    <scope>NUCLEOTIDE SEQUENCE [LARGE SCALE GENOMIC DNA]</scope>
    <source>
        <strain evidence="6 7">7MK8-2</strain>
    </source>
</reference>
<dbReference type="SUPFAM" id="SSF103473">
    <property type="entry name" value="MFS general substrate transporter"/>
    <property type="match status" value="1"/>
</dbReference>
<feature type="transmembrane region" description="Helical" evidence="4">
    <location>
        <begin position="24"/>
        <end position="46"/>
    </location>
</feature>
<evidence type="ECO:0000256" key="2">
    <source>
        <dbReference type="ARBA" id="ARBA00022989"/>
    </source>
</evidence>
<keyword evidence="2 4" id="KW-1133">Transmembrane helix</keyword>
<keyword evidence="1 4" id="KW-0812">Transmembrane</keyword>
<keyword evidence="3 4" id="KW-0472">Membrane</keyword>
<feature type="transmembrane region" description="Helical" evidence="4">
    <location>
        <begin position="315"/>
        <end position="335"/>
    </location>
</feature>
<sequence>MSLEHLSALDRASQTSAVQARASLSWPVTLLFAVTAGFAVANAYYAQPLLDTLARQFGITRAAVGSLMTVTNICYGLGLVLLVPLGDLWDRRKMIIGQSVAAALALLAIATASNAQVLYVGMALIGFLSVLTQILVSLAAGLAEPSQRGHVVGTVTSGIVLGILLARTFSGTIADLAGWRAVYFTSAGATFVLACLLFRALPRHRLPRVDTSYPRLITSVFSLFAQEPVLRVRGFLTFLHFAAAMTLWTPMVLPLSAPPLSLSHTEIGLFGLAGAAGALGASRAGRLADRGYAQWTSGIGLVLMLASWLPTALVMHSLAALVVGVVAFDLGLQSVHVTNQSLIFAVRPEARSRLAAAYMLFYSAGCATGSIASTFVYARLGWTGVCALGATISTCALLFWLATLRPRASNV</sequence>
<dbReference type="PROSITE" id="PS50850">
    <property type="entry name" value="MFS"/>
    <property type="match status" value="1"/>
</dbReference>
<feature type="transmembrane region" description="Helical" evidence="4">
    <location>
        <begin position="267"/>
        <end position="285"/>
    </location>
</feature>
<feature type="transmembrane region" description="Helical" evidence="4">
    <location>
        <begin position="292"/>
        <end position="309"/>
    </location>
</feature>
<dbReference type="Gene3D" id="1.20.1250.20">
    <property type="entry name" value="MFS general substrate transporter like domains"/>
    <property type="match status" value="1"/>
</dbReference>
<evidence type="ECO:0000256" key="4">
    <source>
        <dbReference type="SAM" id="Phobius"/>
    </source>
</evidence>
<organism evidence="6 7">
    <name type="scientific">Trinickia fusca</name>
    <dbReference type="NCBI Taxonomy" id="2419777"/>
    <lineage>
        <taxon>Bacteria</taxon>
        <taxon>Pseudomonadati</taxon>
        <taxon>Pseudomonadota</taxon>
        <taxon>Betaproteobacteria</taxon>
        <taxon>Burkholderiales</taxon>
        <taxon>Burkholderiaceae</taxon>
        <taxon>Trinickia</taxon>
    </lineage>
</organism>
<dbReference type="Pfam" id="PF07690">
    <property type="entry name" value="MFS_1"/>
    <property type="match status" value="1"/>
</dbReference>
<keyword evidence="7" id="KW-1185">Reference proteome</keyword>
<protein>
    <submittedName>
        <fullName evidence="6">MFS transporter</fullName>
    </submittedName>
</protein>
<dbReference type="AlphaFoldDB" id="A0A494XD15"/>
<feature type="domain" description="Major facilitator superfamily (MFS) profile" evidence="5">
    <location>
        <begin position="25"/>
        <end position="408"/>
    </location>
</feature>
<feature type="transmembrane region" description="Helical" evidence="4">
    <location>
        <begin position="181"/>
        <end position="201"/>
    </location>
</feature>
<evidence type="ECO:0000256" key="3">
    <source>
        <dbReference type="ARBA" id="ARBA00023136"/>
    </source>
</evidence>
<dbReference type="EMBL" id="RBZV01000008">
    <property type="protein sequence ID" value="RKP46039.1"/>
    <property type="molecule type" value="Genomic_DNA"/>
</dbReference>
<dbReference type="InterPro" id="IPR011701">
    <property type="entry name" value="MFS"/>
</dbReference>
<dbReference type="PANTHER" id="PTHR42910:SF1">
    <property type="entry name" value="MAJOR FACILITATOR SUPERFAMILY (MFS) PROFILE DOMAIN-CONTAINING PROTEIN"/>
    <property type="match status" value="1"/>
</dbReference>
<dbReference type="GO" id="GO:0022857">
    <property type="term" value="F:transmembrane transporter activity"/>
    <property type="evidence" value="ECO:0007669"/>
    <property type="project" value="InterPro"/>
</dbReference>
<dbReference type="InterPro" id="IPR036259">
    <property type="entry name" value="MFS_trans_sf"/>
</dbReference>
<feature type="transmembrane region" description="Helical" evidence="4">
    <location>
        <begin position="235"/>
        <end position="255"/>
    </location>
</feature>
<dbReference type="CDD" id="cd17324">
    <property type="entry name" value="MFS_NepI_like"/>
    <property type="match status" value="1"/>
</dbReference>